<name>A0A8J6H1W2_TENMO</name>
<dbReference type="PANTHER" id="PTHR10656:SF70">
    <property type="entry name" value="PROTEIN MAB-21-RELATED"/>
    <property type="match status" value="1"/>
</dbReference>
<gene>
    <name evidence="3" type="ORF">GEV33_012557</name>
</gene>
<feature type="transmembrane region" description="Helical" evidence="2">
    <location>
        <begin position="1037"/>
        <end position="1062"/>
    </location>
</feature>
<accession>A0A8J6H1W2</accession>
<dbReference type="EMBL" id="JABDTM020027626">
    <property type="protein sequence ID" value="KAH0810235.1"/>
    <property type="molecule type" value="Genomic_DNA"/>
</dbReference>
<evidence type="ECO:0000313" key="4">
    <source>
        <dbReference type="Proteomes" id="UP000719412"/>
    </source>
</evidence>
<keyword evidence="2" id="KW-1133">Transmembrane helix</keyword>
<sequence>MFKKRADKSEKGANKWRKIEEVVLPTAKLRFCPEQLQNLNYIFQRRLQQKNSVESDRSVLLARSVTERLVQRLICCAGILDPRFASKFLVANHDQLTGNLPSKSLEYIIGLDALSTPPLYQNDPRPRYSIIEADPDYPAGYARLRLHTTTMKTWGDCANSAGYLRRDKVQAKLVELLAQAAASEIPNSPLNVDESIHCGTPGKIVDANTLHQILKIPSEQHVFYGPGGNVPRFPDPRDFRLAIVDEPGGVRLKVEFLSPALSNISVDVRVLVGIRVDSWPSTTDFPGRVTLGHTDCLLYHQAAQTGMFLVGYGVQSSAWQIRLPAAQDTILNHYGPNSTITTILDVLYDALEEIDRIRQMKKQVSYKILNRYIFMTMLLKRLEESSTTPSSDLLDWSPMYLSTHVLKILDWTIEILHAQNLSNYFFKKSNLLVNPGHLCEDDYIIEASNVKSFIIRLFDEALMSTRGNQEFNKIMVSQESETVLLHKWKDLIDNLLPPGGTRGRRFCFAGSKNKQEVAHTEYTVRQLEYIGLLLQNLLDVKQLVLTNDTYMSEDSIIKVDTSIEESHLEDVIFLLVTIMDQARDKYLGTQTSSTTTKNRPKIKAQFNSYTSKLVDTIRKDKDMAELTYEDDLSLVKVILKWLYKAMDQNKRYLAPILRPYLHTLFSTSHSISWHLDFIKQRMNRDEINALGYFATLVNSTKITPAEGLIDAVNKNWMWAKSMLKMVEKNTLRVVFISARGKVYRHILSLPSYQRNKSGENILGDSLEIKKQHTLPSNRNYFSTILNQRFRDDYPEVTPQHDILKNSSPLTLLLEETNRKGQHRGYGDILKSLQSMQKLNMFQQATTNLPQEDRFEIMELIQTMQSAKPKKSTKRWSNTLPQSHKVTPKCEKYTPKEESAGIRVSKSSKSKEDKQTGSLIGSCRAARIREDSSVLLFQDSFKIKSLLNKSESFKVYMMSVKNKPCNATDDGLLMVCGIVEASSTPNSWDAAKKIISTSTTASSLNNQTQKSIKELFYNGTGYYIEDEVEPGLNDLQTLFLACFATLIPLVISLLTAFGIRVLWTKYKRQKENAKYDGILQRRDTSESIARPLHSHLLNSDKAVVFAGPCFRLASIPLAVDIGSEKEVSRTTLARATASQNSGSEWPGKDPQCSLPKCIRECDSPLLRPSKCGETHLAINTEEVEVCDGTGVSQIRSNNHSSTNGSIITMTLKNNHLIVETEERNDIEEDSRETTMKYSPGARDGVFVVEVQQGVRRSPGSGPQSGADPELSVSMSDQCALVHNPPDRFVG</sequence>
<reference evidence="3" key="2">
    <citation type="submission" date="2021-08" db="EMBL/GenBank/DDBJ databases">
        <authorList>
            <person name="Eriksson T."/>
        </authorList>
    </citation>
    <scope>NUCLEOTIDE SEQUENCE</scope>
    <source>
        <strain evidence="3">Stoneville</strain>
        <tissue evidence="3">Whole head</tissue>
    </source>
</reference>
<evidence type="ECO:0000256" key="2">
    <source>
        <dbReference type="SAM" id="Phobius"/>
    </source>
</evidence>
<keyword evidence="2" id="KW-0472">Membrane</keyword>
<dbReference type="Proteomes" id="UP000719412">
    <property type="component" value="Unassembled WGS sequence"/>
</dbReference>
<feature type="region of interest" description="Disordered" evidence="1">
    <location>
        <begin position="867"/>
        <end position="915"/>
    </location>
</feature>
<protein>
    <submittedName>
        <fullName evidence="3">Uncharacterized protein</fullName>
    </submittedName>
</protein>
<feature type="region of interest" description="Disordered" evidence="1">
    <location>
        <begin position="1251"/>
        <end position="1289"/>
    </location>
</feature>
<dbReference type="PANTHER" id="PTHR10656">
    <property type="entry name" value="CELL FATE DETERMINING PROTEIN MAB21-RELATED"/>
    <property type="match status" value="1"/>
</dbReference>
<reference evidence="3" key="1">
    <citation type="journal article" date="2020" name="J Insects Food Feed">
        <title>The yellow mealworm (Tenebrio molitor) genome: a resource for the emerging insects as food and feed industry.</title>
        <authorList>
            <person name="Eriksson T."/>
            <person name="Andere A."/>
            <person name="Kelstrup H."/>
            <person name="Emery V."/>
            <person name="Picard C."/>
        </authorList>
    </citation>
    <scope>NUCLEOTIDE SEQUENCE</scope>
    <source>
        <strain evidence="3">Stoneville</strain>
        <tissue evidence="3">Whole head</tissue>
    </source>
</reference>
<evidence type="ECO:0000313" key="3">
    <source>
        <dbReference type="EMBL" id="KAH0810235.1"/>
    </source>
</evidence>
<comment type="caution">
    <text evidence="3">The sequence shown here is derived from an EMBL/GenBank/DDBJ whole genome shotgun (WGS) entry which is preliminary data.</text>
</comment>
<keyword evidence="4" id="KW-1185">Reference proteome</keyword>
<evidence type="ECO:0000256" key="1">
    <source>
        <dbReference type="SAM" id="MobiDB-lite"/>
    </source>
</evidence>
<keyword evidence="2" id="KW-0812">Transmembrane</keyword>
<dbReference type="Gene3D" id="1.10.1410.40">
    <property type="match status" value="1"/>
</dbReference>
<feature type="compositionally biased region" description="Basic and acidic residues" evidence="1">
    <location>
        <begin position="887"/>
        <end position="899"/>
    </location>
</feature>
<organism evidence="3 4">
    <name type="scientific">Tenebrio molitor</name>
    <name type="common">Yellow mealworm beetle</name>
    <dbReference type="NCBI Taxonomy" id="7067"/>
    <lineage>
        <taxon>Eukaryota</taxon>
        <taxon>Metazoa</taxon>
        <taxon>Ecdysozoa</taxon>
        <taxon>Arthropoda</taxon>
        <taxon>Hexapoda</taxon>
        <taxon>Insecta</taxon>
        <taxon>Pterygota</taxon>
        <taxon>Neoptera</taxon>
        <taxon>Endopterygota</taxon>
        <taxon>Coleoptera</taxon>
        <taxon>Polyphaga</taxon>
        <taxon>Cucujiformia</taxon>
        <taxon>Tenebrionidae</taxon>
        <taxon>Tenebrio</taxon>
    </lineage>
</organism>
<proteinExistence type="predicted"/>
<feature type="compositionally biased region" description="Polar residues" evidence="1">
    <location>
        <begin position="874"/>
        <end position="884"/>
    </location>
</feature>